<dbReference type="Proteomes" id="UP001201980">
    <property type="component" value="Unassembled WGS sequence"/>
</dbReference>
<feature type="compositionally biased region" description="Basic and acidic residues" evidence="6">
    <location>
        <begin position="258"/>
        <end position="274"/>
    </location>
</feature>
<name>A0AAD5RI17_9PEZI</name>
<dbReference type="FunFam" id="2.30.170.40:FF:000003">
    <property type="entry name" value="54S ribosomal protein L24"/>
    <property type="match status" value="1"/>
</dbReference>
<dbReference type="AlphaFoldDB" id="A0AAD5RI17"/>
<dbReference type="InterPro" id="IPR026569">
    <property type="entry name" value="Ribosomal_bL28"/>
</dbReference>
<proteinExistence type="inferred from homology"/>
<sequence length="274" mass="31237">MSRLPIPPTLRGSLLSSTKAASTSFTPQNLLRPFSSTPSLPRKEVPHPHRLPQNRKPLPPPEVVTKPPPYPFGPRGLYKQSNTGLYGLSRLQYGNTIAEKYGNKSRRRWKPNVHRRRLFSEHLGRWIKTKVTSRVLRTIDKLGGIDNYLMGDKSRRIQELGPHGWNLRWMLMRKDRGGYKMNRQMTSLRVPAKFGEREMELREKIATKRARLALAAGEAGEAGAMGDFDYPEEDVHDDPALKAEMEHKLDNDYEFELGDPKELAAEEGKTANKS</sequence>
<comment type="caution">
    <text evidence="7">The sequence shown here is derived from an EMBL/GenBank/DDBJ whole genome shotgun (WGS) entry which is preliminary data.</text>
</comment>
<evidence type="ECO:0000256" key="1">
    <source>
        <dbReference type="ARBA" id="ARBA00008760"/>
    </source>
</evidence>
<dbReference type="InterPro" id="IPR034704">
    <property type="entry name" value="Ribosomal_bL28/bL31-like_sf"/>
</dbReference>
<evidence type="ECO:0000256" key="2">
    <source>
        <dbReference type="ARBA" id="ARBA00022980"/>
    </source>
</evidence>
<evidence type="ECO:0000313" key="8">
    <source>
        <dbReference type="Proteomes" id="UP001201980"/>
    </source>
</evidence>
<dbReference type="Gene3D" id="2.30.170.40">
    <property type="entry name" value="Ribosomal protein L28/L24"/>
    <property type="match status" value="1"/>
</dbReference>
<dbReference type="EMBL" id="JAKWBI020000536">
    <property type="protein sequence ID" value="KAJ2894052.1"/>
    <property type="molecule type" value="Genomic_DNA"/>
</dbReference>
<evidence type="ECO:0000256" key="3">
    <source>
        <dbReference type="ARBA" id="ARBA00023274"/>
    </source>
</evidence>
<protein>
    <recommendedName>
        <fullName evidence="4">Large ribosomal subunit protein bL28m</fullName>
    </recommendedName>
</protein>
<comment type="function">
    <text evidence="5">Component of the mitochondrial ribosome (mitoribosome), a dedicated translation machinery responsible for the synthesis of mitochondrial genome-encoded proteins, including at least some of the essential transmembrane subunits of the mitochondrial respiratory chain. The mitoribosomes are attached to the mitochondrial inner membrane and translation products are cotranslationally integrated into the membrane.</text>
</comment>
<accession>A0AAD5RI17</accession>
<evidence type="ECO:0000313" key="7">
    <source>
        <dbReference type="EMBL" id="KAJ2894052.1"/>
    </source>
</evidence>
<feature type="compositionally biased region" description="Pro residues" evidence="6">
    <location>
        <begin position="57"/>
        <end position="72"/>
    </location>
</feature>
<comment type="similarity">
    <text evidence="1">Belongs to the bacterial ribosomal protein bL28 family.</text>
</comment>
<feature type="region of interest" description="Disordered" evidence="6">
    <location>
        <begin position="1"/>
        <end position="76"/>
    </location>
</feature>
<feature type="compositionally biased region" description="Low complexity" evidence="6">
    <location>
        <begin position="13"/>
        <end position="24"/>
    </location>
</feature>
<keyword evidence="8" id="KW-1185">Reference proteome</keyword>
<dbReference type="GO" id="GO:0005762">
    <property type="term" value="C:mitochondrial large ribosomal subunit"/>
    <property type="evidence" value="ECO:0007669"/>
    <property type="project" value="TreeGrafter"/>
</dbReference>
<dbReference type="SUPFAM" id="SSF143800">
    <property type="entry name" value="L28p-like"/>
    <property type="match status" value="1"/>
</dbReference>
<evidence type="ECO:0000256" key="6">
    <source>
        <dbReference type="SAM" id="MobiDB-lite"/>
    </source>
</evidence>
<gene>
    <name evidence="7" type="ORF">MKZ38_007969</name>
</gene>
<dbReference type="PANTHER" id="PTHR13528">
    <property type="entry name" value="39S RIBOSOMAL PROTEIN L28, MITOCHONDRIAL"/>
    <property type="match status" value="1"/>
</dbReference>
<dbReference type="InterPro" id="IPR037147">
    <property type="entry name" value="Ribosomal_bL28_sf"/>
</dbReference>
<evidence type="ECO:0000256" key="4">
    <source>
        <dbReference type="ARBA" id="ARBA00035269"/>
    </source>
</evidence>
<dbReference type="Pfam" id="PF00830">
    <property type="entry name" value="Ribosomal_L28"/>
    <property type="match status" value="1"/>
</dbReference>
<keyword evidence="2" id="KW-0689">Ribosomal protein</keyword>
<organism evidence="7 8">
    <name type="scientific">Zalerion maritima</name>
    <dbReference type="NCBI Taxonomy" id="339359"/>
    <lineage>
        <taxon>Eukaryota</taxon>
        <taxon>Fungi</taxon>
        <taxon>Dikarya</taxon>
        <taxon>Ascomycota</taxon>
        <taxon>Pezizomycotina</taxon>
        <taxon>Sordariomycetes</taxon>
        <taxon>Lulworthiomycetidae</taxon>
        <taxon>Lulworthiales</taxon>
        <taxon>Lulworthiaceae</taxon>
        <taxon>Zalerion</taxon>
    </lineage>
</organism>
<dbReference type="PANTHER" id="PTHR13528:SF2">
    <property type="entry name" value="LARGE RIBOSOMAL SUBUNIT PROTEIN BL28M"/>
    <property type="match status" value="1"/>
</dbReference>
<dbReference type="GO" id="GO:0003735">
    <property type="term" value="F:structural constituent of ribosome"/>
    <property type="evidence" value="ECO:0007669"/>
    <property type="project" value="InterPro"/>
</dbReference>
<reference evidence="7" key="1">
    <citation type="submission" date="2022-07" db="EMBL/GenBank/DDBJ databases">
        <title>Draft genome sequence of Zalerion maritima ATCC 34329, a (micro)plastics degrading marine fungus.</title>
        <authorList>
            <person name="Paco A."/>
            <person name="Goncalves M.F.M."/>
            <person name="Rocha-Santos T.A.P."/>
            <person name="Alves A."/>
        </authorList>
    </citation>
    <scope>NUCLEOTIDE SEQUENCE</scope>
    <source>
        <strain evidence="7">ATCC 34329</strain>
    </source>
</reference>
<feature type="compositionally biased region" description="Polar residues" evidence="6">
    <location>
        <begin position="25"/>
        <end position="39"/>
    </location>
</feature>
<feature type="region of interest" description="Disordered" evidence="6">
    <location>
        <begin position="252"/>
        <end position="274"/>
    </location>
</feature>
<evidence type="ECO:0000256" key="5">
    <source>
        <dbReference type="ARBA" id="ARBA00037226"/>
    </source>
</evidence>
<keyword evidence="3" id="KW-0687">Ribonucleoprotein</keyword>